<feature type="domain" description="Tyr recombinase" evidence="2">
    <location>
        <begin position="1"/>
        <end position="136"/>
    </location>
</feature>
<reference evidence="3" key="1">
    <citation type="submission" date="2021-01" db="EMBL/GenBank/DDBJ databases">
        <title>Fulvivirga kasyanovii gen. nov., sp nov., a novel member of the phylum Bacteroidetes isolated from seawater in a mussel farm.</title>
        <authorList>
            <person name="Zhao L.-H."/>
            <person name="Wang Z.-J."/>
        </authorList>
    </citation>
    <scope>NUCLEOTIDE SEQUENCE</scope>
    <source>
        <strain evidence="3">2943</strain>
    </source>
</reference>
<comment type="caution">
    <text evidence="3">The sequence shown here is derived from an EMBL/GenBank/DDBJ whole genome shotgun (WGS) entry which is preliminary data.</text>
</comment>
<dbReference type="Pfam" id="PF00589">
    <property type="entry name" value="Phage_integrase"/>
    <property type="match status" value="1"/>
</dbReference>
<accession>A0A937F9N5</accession>
<dbReference type="GO" id="GO:0015074">
    <property type="term" value="P:DNA integration"/>
    <property type="evidence" value="ECO:0007669"/>
    <property type="project" value="InterPro"/>
</dbReference>
<dbReference type="PROSITE" id="PS51898">
    <property type="entry name" value="TYR_RECOMBINASE"/>
    <property type="match status" value="1"/>
</dbReference>
<evidence type="ECO:0000259" key="2">
    <source>
        <dbReference type="PROSITE" id="PS51898"/>
    </source>
</evidence>
<dbReference type="GO" id="GO:0003677">
    <property type="term" value="F:DNA binding"/>
    <property type="evidence" value="ECO:0007669"/>
    <property type="project" value="InterPro"/>
</dbReference>
<keyword evidence="4" id="KW-1185">Reference proteome</keyword>
<dbReference type="SUPFAM" id="SSF56349">
    <property type="entry name" value="DNA breaking-rejoining enzymes"/>
    <property type="match status" value="1"/>
</dbReference>
<dbReference type="PANTHER" id="PTHR30349">
    <property type="entry name" value="PHAGE INTEGRASE-RELATED"/>
    <property type="match status" value="1"/>
</dbReference>
<dbReference type="AlphaFoldDB" id="A0A937F9N5"/>
<gene>
    <name evidence="3" type="ORF">JL102_13610</name>
</gene>
<keyword evidence="1" id="KW-0233">DNA recombination</keyword>
<dbReference type="InterPro" id="IPR002104">
    <property type="entry name" value="Integrase_catalytic"/>
</dbReference>
<name>A0A937F9N5_9BACT</name>
<dbReference type="Proteomes" id="UP000659388">
    <property type="component" value="Unassembled WGS sequence"/>
</dbReference>
<dbReference type="EMBL" id="JAESIY010000007">
    <property type="protein sequence ID" value="MBL3657179.1"/>
    <property type="molecule type" value="Genomic_DNA"/>
</dbReference>
<evidence type="ECO:0000313" key="4">
    <source>
        <dbReference type="Proteomes" id="UP000659388"/>
    </source>
</evidence>
<evidence type="ECO:0000313" key="3">
    <source>
        <dbReference type="EMBL" id="MBL3657179.1"/>
    </source>
</evidence>
<dbReference type="InterPro" id="IPR011010">
    <property type="entry name" value="DNA_brk_join_enz"/>
</dbReference>
<dbReference type="CDD" id="cd01185">
    <property type="entry name" value="INTN1_C_like"/>
    <property type="match status" value="1"/>
</dbReference>
<dbReference type="PANTHER" id="PTHR30349:SF64">
    <property type="entry name" value="PROPHAGE INTEGRASE INTD-RELATED"/>
    <property type="match status" value="1"/>
</dbReference>
<protein>
    <submittedName>
        <fullName evidence="3">Integrase catalytic domain-containing protein</fullName>
    </submittedName>
</protein>
<evidence type="ECO:0000256" key="1">
    <source>
        <dbReference type="ARBA" id="ARBA00023172"/>
    </source>
</evidence>
<proteinExistence type="predicted"/>
<sequence>MDFVNLSQDNVHYINHKPWLKIKRQKTKTTAEIPLLDQAMSLIQKYRNHPLAQENERLFPRISNQRLNAYLKEIADICGIKRNLTFHLARYTFATTITLSQGVPIESISQMLGHTKITTTQIYASVLEDKLGRDMEQVQGRIGATFGKAS</sequence>
<organism evidence="3 4">
    <name type="scientific">Fulvivirga sediminis</name>
    <dbReference type="NCBI Taxonomy" id="2803949"/>
    <lineage>
        <taxon>Bacteria</taxon>
        <taxon>Pseudomonadati</taxon>
        <taxon>Bacteroidota</taxon>
        <taxon>Cytophagia</taxon>
        <taxon>Cytophagales</taxon>
        <taxon>Fulvivirgaceae</taxon>
        <taxon>Fulvivirga</taxon>
    </lineage>
</organism>
<dbReference type="InterPro" id="IPR050090">
    <property type="entry name" value="Tyrosine_recombinase_XerCD"/>
</dbReference>
<dbReference type="InterPro" id="IPR013762">
    <property type="entry name" value="Integrase-like_cat_sf"/>
</dbReference>
<dbReference type="GO" id="GO:0006310">
    <property type="term" value="P:DNA recombination"/>
    <property type="evidence" value="ECO:0007669"/>
    <property type="project" value="UniProtKB-KW"/>
</dbReference>
<dbReference type="Gene3D" id="1.10.443.10">
    <property type="entry name" value="Intergrase catalytic core"/>
    <property type="match status" value="1"/>
</dbReference>